<evidence type="ECO:0000256" key="10">
    <source>
        <dbReference type="ARBA" id="ARBA00023170"/>
    </source>
</evidence>
<dbReference type="HOGENOM" id="CLU_335331_0_0_1"/>
<keyword evidence="7" id="KW-0297">G-protein coupled receptor</keyword>
<dbReference type="PROSITE" id="PS50262">
    <property type="entry name" value="G_PROTEIN_RECEP_F1_2"/>
    <property type="match status" value="1"/>
</dbReference>
<evidence type="ECO:0000313" key="17">
    <source>
        <dbReference type="EMBL" id="EDW68799.2"/>
    </source>
</evidence>
<dbReference type="eggNOG" id="KOG4193">
    <property type="taxonomic scope" value="Eukaryota"/>
</dbReference>
<dbReference type="FunCoup" id="B4LCF4">
    <property type="interactions" value="90"/>
</dbReference>
<evidence type="ECO:0000256" key="11">
    <source>
        <dbReference type="ARBA" id="ARBA00023180"/>
    </source>
</evidence>
<evidence type="ECO:0000256" key="4">
    <source>
        <dbReference type="ARBA" id="ARBA00022692"/>
    </source>
</evidence>
<keyword evidence="4 13" id="KW-0812">Transmembrane</keyword>
<dbReference type="EMBL" id="CH940647">
    <property type="protein sequence ID" value="EDW68799.2"/>
    <property type="molecule type" value="Genomic_DNA"/>
</dbReference>
<keyword evidence="11" id="KW-0325">Glycoprotein</keyword>
<dbReference type="SUPFAM" id="SSF63877">
    <property type="entry name" value="Methuselah ectodomain"/>
    <property type="match status" value="1"/>
</dbReference>
<dbReference type="InParanoid" id="B4LCF4"/>
<feature type="transmembrane region" description="Helical" evidence="13">
    <location>
        <begin position="212"/>
        <end position="234"/>
    </location>
</feature>
<dbReference type="PROSITE" id="PS50261">
    <property type="entry name" value="G_PROTEIN_RECEP_F2_4"/>
    <property type="match status" value="1"/>
</dbReference>
<evidence type="ECO:0000256" key="13">
    <source>
        <dbReference type="SAM" id="Phobius"/>
    </source>
</evidence>
<evidence type="ECO:0000256" key="8">
    <source>
        <dbReference type="ARBA" id="ARBA00023136"/>
    </source>
</evidence>
<dbReference type="FunFam" id="2.30.160.11:FF:000001">
    <property type="entry name" value="G-protein coupled receptor Mth"/>
    <property type="match status" value="1"/>
</dbReference>
<evidence type="ECO:0000256" key="9">
    <source>
        <dbReference type="ARBA" id="ARBA00023157"/>
    </source>
</evidence>
<dbReference type="PANTHER" id="PTHR47154:SF2">
    <property type="entry name" value="G-PROTEIN COUPLED RECEPTOR MTH-RELATED"/>
    <property type="match status" value="1"/>
</dbReference>
<dbReference type="Proteomes" id="UP000008792">
    <property type="component" value="Unassembled WGS sequence"/>
</dbReference>
<dbReference type="OrthoDB" id="6134459at2759"/>
<comment type="subcellular location">
    <subcellularLocation>
        <location evidence="1">Cell membrane</location>
        <topology evidence="1">Multi-pass membrane protein</topology>
    </subcellularLocation>
</comment>
<feature type="transmembrane region" description="Helical" evidence="13">
    <location>
        <begin position="280"/>
        <end position="299"/>
    </location>
</feature>
<keyword evidence="5 14" id="KW-0732">Signal</keyword>
<dbReference type="CDD" id="cd00251">
    <property type="entry name" value="Mth_Ecto"/>
    <property type="match status" value="1"/>
</dbReference>
<keyword evidence="9" id="KW-1015">Disulfide bond</keyword>
<evidence type="ECO:0000256" key="12">
    <source>
        <dbReference type="ARBA" id="ARBA00023224"/>
    </source>
</evidence>
<keyword evidence="12" id="KW-0807">Transducer</keyword>
<dbReference type="InterPro" id="IPR023311">
    <property type="entry name" value="Methusela_ecto_dom_2"/>
</dbReference>
<dbReference type="InterPro" id="IPR000832">
    <property type="entry name" value="GPCR_2_secretin-like"/>
</dbReference>
<dbReference type="AlphaFoldDB" id="B4LCF4"/>
<dbReference type="GO" id="GO:0008528">
    <property type="term" value="F:G protein-coupled peptide receptor activity"/>
    <property type="evidence" value="ECO:0007669"/>
    <property type="project" value="TreeGrafter"/>
</dbReference>
<comment type="similarity">
    <text evidence="2">Belongs to the G-protein coupled receptor 2 family. Mth subfamily.</text>
</comment>
<evidence type="ECO:0000256" key="5">
    <source>
        <dbReference type="ARBA" id="ARBA00022729"/>
    </source>
</evidence>
<evidence type="ECO:0000256" key="7">
    <source>
        <dbReference type="ARBA" id="ARBA00023040"/>
    </source>
</evidence>
<proteinExistence type="inferred from homology"/>
<gene>
    <name evidence="17" type="primary">Dvir\GJ12490</name>
    <name evidence="17" type="ORF">Dvir_GJ12490</name>
</gene>
<reference evidence="17 18" key="1">
    <citation type="journal article" date="2007" name="Nature">
        <title>Evolution of genes and genomes on the Drosophila phylogeny.</title>
        <authorList>
            <consortium name="Drosophila 12 Genomes Consortium"/>
            <person name="Clark A.G."/>
            <person name="Eisen M.B."/>
            <person name="Smith D.R."/>
            <person name="Bergman C.M."/>
            <person name="Oliver B."/>
            <person name="Markow T.A."/>
            <person name="Kaufman T.C."/>
            <person name="Kellis M."/>
            <person name="Gelbart W."/>
            <person name="Iyer V.N."/>
            <person name="Pollard D.A."/>
            <person name="Sackton T.B."/>
            <person name="Larracuente A.M."/>
            <person name="Singh N.D."/>
            <person name="Abad J.P."/>
            <person name="Abt D.N."/>
            <person name="Adryan B."/>
            <person name="Aguade M."/>
            <person name="Akashi H."/>
            <person name="Anderson W.W."/>
            <person name="Aquadro C.F."/>
            <person name="Ardell D.H."/>
            <person name="Arguello R."/>
            <person name="Artieri C.G."/>
            <person name="Barbash D.A."/>
            <person name="Barker D."/>
            <person name="Barsanti P."/>
            <person name="Batterham P."/>
            <person name="Batzoglou S."/>
            <person name="Begun D."/>
            <person name="Bhutkar A."/>
            <person name="Blanco E."/>
            <person name="Bosak S.A."/>
            <person name="Bradley R.K."/>
            <person name="Brand A.D."/>
            <person name="Brent M.R."/>
            <person name="Brooks A.N."/>
            <person name="Brown R.H."/>
            <person name="Butlin R.K."/>
            <person name="Caggese C."/>
            <person name="Calvi B.R."/>
            <person name="Bernardo de Carvalho A."/>
            <person name="Caspi A."/>
            <person name="Castrezana S."/>
            <person name="Celniker S.E."/>
            <person name="Chang J.L."/>
            <person name="Chapple C."/>
            <person name="Chatterji S."/>
            <person name="Chinwalla A."/>
            <person name="Civetta A."/>
            <person name="Clifton S.W."/>
            <person name="Comeron J.M."/>
            <person name="Costello J.C."/>
            <person name="Coyne J.A."/>
            <person name="Daub J."/>
            <person name="David R.G."/>
            <person name="Delcher A.L."/>
            <person name="Delehaunty K."/>
            <person name="Do C.B."/>
            <person name="Ebling H."/>
            <person name="Edwards K."/>
            <person name="Eickbush T."/>
            <person name="Evans J.D."/>
            <person name="Filipski A."/>
            <person name="Findeiss S."/>
            <person name="Freyhult E."/>
            <person name="Fulton L."/>
            <person name="Fulton R."/>
            <person name="Garcia A.C."/>
            <person name="Gardiner A."/>
            <person name="Garfield D.A."/>
            <person name="Garvin B.E."/>
            <person name="Gibson G."/>
            <person name="Gilbert D."/>
            <person name="Gnerre S."/>
            <person name="Godfrey J."/>
            <person name="Good R."/>
            <person name="Gotea V."/>
            <person name="Gravely B."/>
            <person name="Greenberg A.J."/>
            <person name="Griffiths-Jones S."/>
            <person name="Gross S."/>
            <person name="Guigo R."/>
            <person name="Gustafson E.A."/>
            <person name="Haerty W."/>
            <person name="Hahn M.W."/>
            <person name="Halligan D.L."/>
            <person name="Halpern A.L."/>
            <person name="Halter G.M."/>
            <person name="Han M.V."/>
            <person name="Heger A."/>
            <person name="Hillier L."/>
            <person name="Hinrichs A.S."/>
            <person name="Holmes I."/>
            <person name="Hoskins R.A."/>
            <person name="Hubisz M.J."/>
            <person name="Hultmark D."/>
            <person name="Huntley M.A."/>
            <person name="Jaffe D.B."/>
            <person name="Jagadeeshan S."/>
            <person name="Jeck W.R."/>
            <person name="Johnson J."/>
            <person name="Jones C.D."/>
            <person name="Jordan W.C."/>
            <person name="Karpen G.H."/>
            <person name="Kataoka E."/>
            <person name="Keightley P.D."/>
            <person name="Kheradpour P."/>
            <person name="Kirkness E.F."/>
            <person name="Koerich L.B."/>
            <person name="Kristiansen K."/>
            <person name="Kudrna D."/>
            <person name="Kulathinal R.J."/>
            <person name="Kumar S."/>
            <person name="Kwok R."/>
            <person name="Lander E."/>
            <person name="Langley C.H."/>
            <person name="Lapoint R."/>
            <person name="Lazzaro B.P."/>
            <person name="Lee S.J."/>
            <person name="Levesque L."/>
            <person name="Li R."/>
            <person name="Lin C.F."/>
            <person name="Lin M.F."/>
            <person name="Lindblad-Toh K."/>
            <person name="Llopart A."/>
            <person name="Long M."/>
            <person name="Low L."/>
            <person name="Lozovsky E."/>
            <person name="Lu J."/>
            <person name="Luo M."/>
            <person name="Machado C.A."/>
            <person name="Makalowski W."/>
            <person name="Marzo M."/>
            <person name="Matsuda M."/>
            <person name="Matzkin L."/>
            <person name="McAllister B."/>
            <person name="McBride C.S."/>
            <person name="McKernan B."/>
            <person name="McKernan K."/>
            <person name="Mendez-Lago M."/>
            <person name="Minx P."/>
            <person name="Mollenhauer M.U."/>
            <person name="Montooth K."/>
            <person name="Mount S.M."/>
            <person name="Mu X."/>
            <person name="Myers E."/>
            <person name="Negre B."/>
            <person name="Newfeld S."/>
            <person name="Nielsen R."/>
            <person name="Noor M.A."/>
            <person name="O'Grady P."/>
            <person name="Pachter L."/>
            <person name="Papaceit M."/>
            <person name="Parisi M.J."/>
            <person name="Parisi M."/>
            <person name="Parts L."/>
            <person name="Pedersen J.S."/>
            <person name="Pesole G."/>
            <person name="Phillippy A.M."/>
            <person name="Ponting C.P."/>
            <person name="Pop M."/>
            <person name="Porcelli D."/>
            <person name="Powell J.R."/>
            <person name="Prohaska S."/>
            <person name="Pruitt K."/>
            <person name="Puig M."/>
            <person name="Quesneville H."/>
            <person name="Ram K.R."/>
            <person name="Rand D."/>
            <person name="Rasmussen M.D."/>
            <person name="Reed L.K."/>
            <person name="Reenan R."/>
            <person name="Reily A."/>
            <person name="Remington K.A."/>
            <person name="Rieger T.T."/>
            <person name="Ritchie M.G."/>
            <person name="Robin C."/>
            <person name="Rogers Y.H."/>
            <person name="Rohde C."/>
            <person name="Rozas J."/>
            <person name="Rubenfield M.J."/>
            <person name="Ruiz A."/>
            <person name="Russo S."/>
            <person name="Salzberg S.L."/>
            <person name="Sanchez-Gracia A."/>
            <person name="Saranga D.J."/>
            <person name="Sato H."/>
            <person name="Schaeffer S.W."/>
            <person name="Schatz M.C."/>
            <person name="Schlenke T."/>
            <person name="Schwartz R."/>
            <person name="Segarra C."/>
            <person name="Singh R.S."/>
            <person name="Sirot L."/>
            <person name="Sirota M."/>
            <person name="Sisneros N.B."/>
            <person name="Smith C.D."/>
            <person name="Smith T.F."/>
            <person name="Spieth J."/>
            <person name="Stage D.E."/>
            <person name="Stark A."/>
            <person name="Stephan W."/>
            <person name="Strausberg R.L."/>
            <person name="Strempel S."/>
            <person name="Sturgill D."/>
            <person name="Sutton G."/>
            <person name="Sutton G.G."/>
            <person name="Tao W."/>
            <person name="Teichmann S."/>
            <person name="Tobari Y.N."/>
            <person name="Tomimura Y."/>
            <person name="Tsolas J.M."/>
            <person name="Valente V.L."/>
            <person name="Venter E."/>
            <person name="Venter J.C."/>
            <person name="Vicario S."/>
            <person name="Vieira F.G."/>
            <person name="Vilella A.J."/>
            <person name="Villasante A."/>
            <person name="Walenz B."/>
            <person name="Wang J."/>
            <person name="Wasserman M."/>
            <person name="Watts T."/>
            <person name="Wilson D."/>
            <person name="Wilson R.K."/>
            <person name="Wing R.A."/>
            <person name="Wolfner M.F."/>
            <person name="Wong A."/>
            <person name="Wong G.K."/>
            <person name="Wu C.I."/>
            <person name="Wu G."/>
            <person name="Yamamoto D."/>
            <person name="Yang H.P."/>
            <person name="Yang S.P."/>
            <person name="Yorke J.A."/>
            <person name="Yoshida K."/>
            <person name="Zdobnov E."/>
            <person name="Zhang P."/>
            <person name="Zhang Y."/>
            <person name="Zimin A.V."/>
            <person name="Baldwin J."/>
            <person name="Abdouelleil A."/>
            <person name="Abdulkadir J."/>
            <person name="Abebe A."/>
            <person name="Abera B."/>
            <person name="Abreu J."/>
            <person name="Acer S.C."/>
            <person name="Aftuck L."/>
            <person name="Alexander A."/>
            <person name="An P."/>
            <person name="Anderson E."/>
            <person name="Anderson S."/>
            <person name="Arachi H."/>
            <person name="Azer M."/>
            <person name="Bachantsang P."/>
            <person name="Barry A."/>
            <person name="Bayul T."/>
            <person name="Berlin A."/>
            <person name="Bessette D."/>
            <person name="Bloom T."/>
            <person name="Blye J."/>
            <person name="Boguslavskiy L."/>
            <person name="Bonnet C."/>
            <person name="Boukhgalter B."/>
            <person name="Bourzgui I."/>
            <person name="Brown A."/>
            <person name="Cahill P."/>
            <person name="Channer S."/>
            <person name="Cheshatsang Y."/>
            <person name="Chuda L."/>
            <person name="Citroen M."/>
            <person name="Collymore A."/>
            <person name="Cooke P."/>
            <person name="Costello M."/>
            <person name="D'Aco K."/>
            <person name="Daza R."/>
            <person name="De Haan G."/>
            <person name="DeGray S."/>
            <person name="DeMaso C."/>
            <person name="Dhargay N."/>
            <person name="Dooley K."/>
            <person name="Dooley E."/>
            <person name="Doricent M."/>
            <person name="Dorje P."/>
            <person name="Dorjee K."/>
            <person name="Dupes A."/>
            <person name="Elong R."/>
            <person name="Falk J."/>
            <person name="Farina A."/>
            <person name="Faro S."/>
            <person name="Ferguson D."/>
            <person name="Fisher S."/>
            <person name="Foley C.D."/>
            <person name="Franke A."/>
            <person name="Friedrich D."/>
            <person name="Gadbois L."/>
            <person name="Gearin G."/>
            <person name="Gearin C.R."/>
            <person name="Giannoukos G."/>
            <person name="Goode T."/>
            <person name="Graham J."/>
            <person name="Grandbois E."/>
            <person name="Grewal S."/>
            <person name="Gyaltsen K."/>
            <person name="Hafez N."/>
            <person name="Hagos B."/>
            <person name="Hall J."/>
            <person name="Henson C."/>
            <person name="Hollinger A."/>
            <person name="Honan T."/>
            <person name="Huard M.D."/>
            <person name="Hughes L."/>
            <person name="Hurhula B."/>
            <person name="Husby M.E."/>
            <person name="Kamat A."/>
            <person name="Kanga B."/>
            <person name="Kashin S."/>
            <person name="Khazanovich D."/>
            <person name="Kisner P."/>
            <person name="Lance K."/>
            <person name="Lara M."/>
            <person name="Lee W."/>
            <person name="Lennon N."/>
            <person name="Letendre F."/>
            <person name="LeVine R."/>
            <person name="Lipovsky A."/>
            <person name="Liu X."/>
            <person name="Liu J."/>
            <person name="Liu S."/>
            <person name="Lokyitsang T."/>
            <person name="Lokyitsang Y."/>
            <person name="Lubonja R."/>
            <person name="Lui A."/>
            <person name="MacDonald P."/>
            <person name="Magnisalis V."/>
            <person name="Maru K."/>
            <person name="Matthews C."/>
            <person name="McCusker W."/>
            <person name="McDonough S."/>
            <person name="Mehta T."/>
            <person name="Meldrim J."/>
            <person name="Meneus L."/>
            <person name="Mihai O."/>
            <person name="Mihalev A."/>
            <person name="Mihova T."/>
            <person name="Mittelman R."/>
            <person name="Mlenga V."/>
            <person name="Montmayeur A."/>
            <person name="Mulrain L."/>
            <person name="Navidi A."/>
            <person name="Naylor J."/>
            <person name="Negash T."/>
            <person name="Nguyen T."/>
            <person name="Nguyen N."/>
            <person name="Nicol R."/>
            <person name="Norbu C."/>
            <person name="Norbu N."/>
            <person name="Novod N."/>
            <person name="O'Neill B."/>
            <person name="Osman S."/>
            <person name="Markiewicz E."/>
            <person name="Oyono O.L."/>
            <person name="Patti C."/>
            <person name="Phunkhang P."/>
            <person name="Pierre F."/>
            <person name="Priest M."/>
            <person name="Raghuraman S."/>
            <person name="Rege F."/>
            <person name="Reyes R."/>
            <person name="Rise C."/>
            <person name="Rogov P."/>
            <person name="Ross K."/>
            <person name="Ryan E."/>
            <person name="Settipalli S."/>
            <person name="Shea T."/>
            <person name="Sherpa N."/>
            <person name="Shi L."/>
            <person name="Shih D."/>
            <person name="Sparrow T."/>
            <person name="Spaulding J."/>
            <person name="Stalker J."/>
            <person name="Stange-Thomann N."/>
            <person name="Stavropoulos S."/>
            <person name="Stone C."/>
            <person name="Strader C."/>
            <person name="Tesfaye S."/>
            <person name="Thomson T."/>
            <person name="Thoulutsang Y."/>
            <person name="Thoulutsang D."/>
            <person name="Topham K."/>
            <person name="Topping I."/>
            <person name="Tsamla T."/>
            <person name="Vassiliev H."/>
            <person name="Vo A."/>
            <person name="Wangchuk T."/>
            <person name="Wangdi T."/>
            <person name="Weiand M."/>
            <person name="Wilkinson J."/>
            <person name="Wilson A."/>
            <person name="Yadav S."/>
            <person name="Young G."/>
            <person name="Yu Q."/>
            <person name="Zembek L."/>
            <person name="Zhong D."/>
            <person name="Zimmer A."/>
            <person name="Zwirko Z."/>
            <person name="Jaffe D.B."/>
            <person name="Alvarez P."/>
            <person name="Brockman W."/>
            <person name="Butler J."/>
            <person name="Chin C."/>
            <person name="Gnerre S."/>
            <person name="Grabherr M."/>
            <person name="Kleber M."/>
            <person name="Mauceli E."/>
            <person name="MacCallum I."/>
        </authorList>
    </citation>
    <scope>NUCLEOTIDE SEQUENCE [LARGE SCALE GENOMIC DNA]</scope>
    <source>
        <strain evidence="18">Tucson 15010-1051.87</strain>
    </source>
</reference>
<evidence type="ECO:0000256" key="2">
    <source>
        <dbReference type="ARBA" id="ARBA00008979"/>
    </source>
</evidence>
<evidence type="ECO:0000256" key="14">
    <source>
        <dbReference type="SAM" id="SignalP"/>
    </source>
</evidence>
<dbReference type="InterPro" id="IPR036272">
    <property type="entry name" value="Methuselah_N_sf"/>
</dbReference>
<keyword evidence="6 13" id="KW-1133">Transmembrane helix</keyword>
<dbReference type="Gene3D" id="2.30.160.11">
    <property type="match status" value="1"/>
</dbReference>
<dbReference type="InterPro" id="IPR017981">
    <property type="entry name" value="GPCR_2-like_7TM"/>
</dbReference>
<feature type="chain" id="PRO_5006457084" evidence="14">
    <location>
        <begin position="18"/>
        <end position="520"/>
    </location>
</feature>
<protein>
    <submittedName>
        <fullName evidence="17">Uncharacterized protein, isoform C</fullName>
    </submittedName>
</protein>
<dbReference type="CDD" id="cd15039">
    <property type="entry name" value="7tmB3_Methuselah-like"/>
    <property type="match status" value="1"/>
</dbReference>
<evidence type="ECO:0000256" key="6">
    <source>
        <dbReference type="ARBA" id="ARBA00022989"/>
    </source>
</evidence>
<feature type="transmembrane region" description="Helical" evidence="13">
    <location>
        <begin position="241"/>
        <end position="260"/>
    </location>
</feature>
<dbReference type="SUPFAM" id="SSF81321">
    <property type="entry name" value="Family A G protein-coupled receptor-like"/>
    <property type="match status" value="1"/>
</dbReference>
<dbReference type="InterPro" id="IPR044860">
    <property type="entry name" value="Methusela_ecto_dom_1"/>
</dbReference>
<organism evidence="17 18">
    <name type="scientific">Drosophila virilis</name>
    <name type="common">Fruit fly</name>
    <dbReference type="NCBI Taxonomy" id="7244"/>
    <lineage>
        <taxon>Eukaryota</taxon>
        <taxon>Metazoa</taxon>
        <taxon>Ecdysozoa</taxon>
        <taxon>Arthropoda</taxon>
        <taxon>Hexapoda</taxon>
        <taxon>Insecta</taxon>
        <taxon>Pterygota</taxon>
        <taxon>Neoptera</taxon>
        <taxon>Endopterygota</taxon>
        <taxon>Diptera</taxon>
        <taxon>Brachycera</taxon>
        <taxon>Muscomorpha</taxon>
        <taxon>Ephydroidea</taxon>
        <taxon>Drosophilidae</taxon>
        <taxon>Drosophila</taxon>
    </lineage>
</organism>
<dbReference type="InterPro" id="IPR010596">
    <property type="entry name" value="Methuselah_N_dom"/>
</dbReference>
<evidence type="ECO:0000256" key="1">
    <source>
        <dbReference type="ARBA" id="ARBA00004651"/>
    </source>
</evidence>
<dbReference type="Pfam" id="PF00002">
    <property type="entry name" value="7tm_2"/>
    <property type="match status" value="1"/>
</dbReference>
<keyword evidence="10" id="KW-0675">Receptor</keyword>
<feature type="signal peptide" evidence="14">
    <location>
        <begin position="1"/>
        <end position="17"/>
    </location>
</feature>
<dbReference type="Gene3D" id="2.170.180.11">
    <property type="entry name" value="Methuselah ectodomain, domain 2"/>
    <property type="match status" value="1"/>
</dbReference>
<feature type="transmembrane region" description="Helical" evidence="13">
    <location>
        <begin position="319"/>
        <end position="340"/>
    </location>
</feature>
<dbReference type="GO" id="GO:0005886">
    <property type="term" value="C:plasma membrane"/>
    <property type="evidence" value="ECO:0007669"/>
    <property type="project" value="UniProtKB-SubCell"/>
</dbReference>
<accession>B4LCF4</accession>
<evidence type="ECO:0000259" key="15">
    <source>
        <dbReference type="PROSITE" id="PS50261"/>
    </source>
</evidence>
<feature type="domain" description="G-protein coupled receptors family 1 profile" evidence="16">
    <location>
        <begin position="192"/>
        <end position="476"/>
    </location>
</feature>
<dbReference type="InterPro" id="IPR051384">
    <property type="entry name" value="Mth_GPCR"/>
</dbReference>
<feature type="domain" description="G-protein coupled receptors family 2 profile 2" evidence="15">
    <location>
        <begin position="210"/>
        <end position="480"/>
    </location>
</feature>
<evidence type="ECO:0000313" key="18">
    <source>
        <dbReference type="Proteomes" id="UP000008792"/>
    </source>
</evidence>
<keyword evidence="3" id="KW-1003">Cell membrane</keyword>
<feature type="transmembrane region" description="Helical" evidence="13">
    <location>
        <begin position="380"/>
        <end position="399"/>
    </location>
</feature>
<dbReference type="PANTHER" id="PTHR47154">
    <property type="entry name" value="G-PROTEIN COUPLED RECEPTOR MTH-RELATED"/>
    <property type="match status" value="1"/>
</dbReference>
<dbReference type="Gene3D" id="1.20.1070.10">
    <property type="entry name" value="Rhodopsin 7-helix transmembrane proteins"/>
    <property type="match status" value="1"/>
</dbReference>
<dbReference type="Pfam" id="PF06652">
    <property type="entry name" value="Methuselah_N"/>
    <property type="match status" value="1"/>
</dbReference>
<keyword evidence="8 13" id="KW-0472">Membrane</keyword>
<dbReference type="InterPro" id="IPR017452">
    <property type="entry name" value="GPCR_Rhodpsn_7TM"/>
</dbReference>
<evidence type="ECO:0000259" key="16">
    <source>
        <dbReference type="PROSITE" id="PS50262"/>
    </source>
</evidence>
<dbReference type="GO" id="GO:0007166">
    <property type="term" value="P:cell surface receptor signaling pathway"/>
    <property type="evidence" value="ECO:0007669"/>
    <property type="project" value="InterPro"/>
</dbReference>
<sequence>MKSGLVLTLLFLEIVAAQIPGCDYFDTVDLSHSPKLSNGSYQYEGLVIPPEQTGEYDFEILADGEKESVPRHLRGCACRLGSCIRFCCHRNLFLDRNERTCSGDIAKAVDYDPYVNISLANGTQVRRHVLKDFIVQQDLPVPCSEHFHLDALNDESHGWTLMEDGRLLRHFDQKSLSKQEYCLQPHPISAGDNKTVITLVPHNCNDPPESQLLYNILRLLSIICLLSTIIVYLFIPKLRNLHGCCFTCYMASLLIAYALLLVDSWKEDWSKSMCQLNGYVGYFAVMASFLWLTVISFDLWSSFRSNNYNVQRYTPRYRFLIYSLYAWGVAALLTLIVIIVDYKLDDNDDDELFWMPGVGLYNCWVKTHDWSALLYFHGPMALQILFNIIMFILTAIRILEVKRDLQNVAAHGEREQRLNSERQTYTLFMRLFVIMGVTWTFEIFAYFAQNQKILEKIFSFFDYINCAQGVIIFIMFVLKSSVLRLISNRLNQVDQKMQSHRMSIYRLSRAGGSARKYSQT</sequence>
<evidence type="ECO:0000256" key="3">
    <source>
        <dbReference type="ARBA" id="ARBA00022475"/>
    </source>
</evidence>
<name>B4LCF4_DROVI</name>
<keyword evidence="18" id="KW-1185">Reference proteome</keyword>
<feature type="transmembrane region" description="Helical" evidence="13">
    <location>
        <begin position="427"/>
        <end position="448"/>
    </location>
</feature>
<feature type="transmembrane region" description="Helical" evidence="13">
    <location>
        <begin position="460"/>
        <end position="478"/>
    </location>
</feature>